<protein>
    <recommendedName>
        <fullName evidence="5">TOG domain-containing protein</fullName>
    </recommendedName>
</protein>
<dbReference type="FunFam" id="1.25.10.10:FF:000162">
    <property type="entry name" value="GCN1, eIF2 alpha kinase activator homolog"/>
    <property type="match status" value="1"/>
</dbReference>
<evidence type="ECO:0000313" key="6">
    <source>
        <dbReference type="EMBL" id="CDW49635.1"/>
    </source>
</evidence>
<feature type="repeat" description="HEAT" evidence="4">
    <location>
        <begin position="1942"/>
        <end position="1979"/>
    </location>
</feature>
<dbReference type="PANTHER" id="PTHR23346">
    <property type="entry name" value="TRANSLATIONAL ACTIVATOR GCN1-RELATED"/>
    <property type="match status" value="1"/>
</dbReference>
<dbReference type="GO" id="GO:0019887">
    <property type="term" value="F:protein kinase regulator activity"/>
    <property type="evidence" value="ECO:0007669"/>
    <property type="project" value="TreeGrafter"/>
</dbReference>
<dbReference type="Pfam" id="PF25801">
    <property type="entry name" value="HEAT_GCN1_C_2"/>
    <property type="match status" value="1"/>
</dbReference>
<dbReference type="PROSITE" id="PS50077">
    <property type="entry name" value="HEAT_REPEAT"/>
    <property type="match status" value="4"/>
</dbReference>
<dbReference type="GO" id="GO:0006417">
    <property type="term" value="P:regulation of translation"/>
    <property type="evidence" value="ECO:0007669"/>
    <property type="project" value="TreeGrafter"/>
</dbReference>
<reference evidence="6" key="1">
    <citation type="submission" date="2014-05" db="EMBL/GenBank/DDBJ databases">
        <authorList>
            <person name="Chronopoulou M."/>
        </authorList>
    </citation>
    <scope>NUCLEOTIDE SEQUENCE</scope>
    <source>
        <tissue evidence="6">Whole organism</tissue>
    </source>
</reference>
<dbReference type="GO" id="GO:0034198">
    <property type="term" value="P:cellular response to amino acid starvation"/>
    <property type="evidence" value="ECO:0007669"/>
    <property type="project" value="TreeGrafter"/>
</dbReference>
<dbReference type="EMBL" id="HACA01032274">
    <property type="protein sequence ID" value="CDW49635.1"/>
    <property type="molecule type" value="Transcribed_RNA"/>
</dbReference>
<evidence type="ECO:0000256" key="2">
    <source>
        <dbReference type="ARBA" id="ARBA00022553"/>
    </source>
</evidence>
<dbReference type="OrthoDB" id="5148094at2759"/>
<dbReference type="SMART" id="SM01349">
    <property type="entry name" value="TOG"/>
    <property type="match status" value="1"/>
</dbReference>
<name>A0A0K2VGX5_LEPSM</name>
<dbReference type="FunFam" id="1.25.10.10:FF:000090">
    <property type="entry name" value="eIF-2-alpha kinase activator GCN1"/>
    <property type="match status" value="1"/>
</dbReference>
<feature type="domain" description="TOG" evidence="5">
    <location>
        <begin position="1297"/>
        <end position="1534"/>
    </location>
</feature>
<dbReference type="Gene3D" id="1.25.10.10">
    <property type="entry name" value="Leucine-rich Repeat Variant"/>
    <property type="match status" value="7"/>
</dbReference>
<dbReference type="GO" id="GO:0005829">
    <property type="term" value="C:cytosol"/>
    <property type="evidence" value="ECO:0007669"/>
    <property type="project" value="TreeGrafter"/>
</dbReference>
<keyword evidence="3" id="KW-0677">Repeat</keyword>
<accession>A0A0K2VGX5</accession>
<feature type="repeat" description="HEAT" evidence="4">
    <location>
        <begin position="1594"/>
        <end position="1632"/>
    </location>
</feature>
<feature type="repeat" description="HEAT" evidence="4">
    <location>
        <begin position="1475"/>
        <end position="1512"/>
    </location>
</feature>
<evidence type="ECO:0000256" key="4">
    <source>
        <dbReference type="PROSITE-ProRule" id="PRU00103"/>
    </source>
</evidence>
<dbReference type="InterPro" id="IPR021133">
    <property type="entry name" value="HEAT_type_2"/>
</dbReference>
<feature type="repeat" description="HEAT" evidence="4">
    <location>
        <begin position="1552"/>
        <end position="1590"/>
    </location>
</feature>
<dbReference type="InterPro" id="IPR034085">
    <property type="entry name" value="TOG"/>
</dbReference>
<dbReference type="FunFam" id="1.25.10.10:FF:000096">
    <property type="entry name" value="eIF-2-alpha kinase activator gcn1"/>
    <property type="match status" value="1"/>
</dbReference>
<proteinExistence type="inferred from homology"/>
<dbReference type="Pfam" id="PF24987">
    <property type="entry name" value="HEAT_EF3_N"/>
    <property type="match status" value="1"/>
</dbReference>
<dbReference type="Pfam" id="PF24984">
    <property type="entry name" value="HEAT_EF3_GNC1"/>
    <property type="match status" value="1"/>
</dbReference>
<dbReference type="GO" id="GO:0000226">
    <property type="term" value="P:microtubule cytoskeleton organization"/>
    <property type="evidence" value="ECO:0007669"/>
    <property type="project" value="UniProtKB-ARBA"/>
</dbReference>
<dbReference type="PANTHER" id="PTHR23346:SF7">
    <property type="entry name" value="STALLED RIBOSOME SENSOR GCN1"/>
    <property type="match status" value="1"/>
</dbReference>
<evidence type="ECO:0000256" key="3">
    <source>
        <dbReference type="ARBA" id="ARBA00022737"/>
    </source>
</evidence>
<dbReference type="InterPro" id="IPR057546">
    <property type="entry name" value="HEAT_GCN1"/>
</dbReference>
<sequence length="2610" mass="290521">MGDPALILKDFPTKLSSASYNDQKALFDAISNLMIESKLSQQAAKGIAKLLPNTLNRYVQTQSRSLINTFLNKIPPDYAESFFIGLLSGLKDFYKSTGHPTLSNAKVALKALKWISIVIKKVESINDDEILSFLDLNFNLSSCIVGGNEQKTIYHCKQILFQQWSEEYKVRNALLKKIQEYEILSKNLTYEIFFLGWLISKNQDTSTLKSRLLDVIIKDVINSKTKTSSVFVKNFESLLLYVSEDEFKNILLPPITKSLLRNPEIVMEAVSLIFEGLKIDLSPYLLDLTKYFKTNLLAKDDDLRENTVLAISHFLLNCKDFQAIQDFCNVIFGVLEGKEGKLTVNAQKFNLLKATCEVTKSDLDNDSLIKLGNYAVEHYIKVLETEVHEGVLIYTLDVISIWCDKCVNGISEKLISWLPKGLDLKTTTSSIRSAYLTVLYKIFKLENMEIASKSFNCLSKCLESCNKQLSQVNIIHEGILVTACLILSKEHTNDAIKYLSLCSSTLLQDRCLQPMTNNVLLALIDVSDKMIIDNEDTTNINWYKFLVIGLTNDDYEVREYCQSLCKIKLKSIPGDSFYKKLIQELIEFVFASELNISMKENKQNPSTRWSLSSKAVIHSMRIFIEQKFDYGLHLLLLSHHDIIKQDYPSFWLCIMSKQAHEWATTNFVDILQYLKGFIHDSTYHQAISHVSRTLIKVIPDEWADVSLKFMDETMIEPSISVSETEVAIYYTPDGEVYDKSVLNNGNGTDTTNIKRENKAYSYKEQMEEIALRKEIEEKRRKEGKLPKPSLTLKQKEALKAQLQLELDIRKKVGSVLEMVLPYKIIFAPSIAENPIAFEQRVPKVFKFIFIGLKNPLLKEVSIEILKNYCKGFSYFNINDGFSKITLNLLININSKKSEIPGSLLESYLTSFIDKLHELIDNPRQLLSPSTFSFCFPVVKKTLMVLKKEEYLQKGLKVMSKHCSVRGSFLSSPKYLPRTDMLILLIDLITKLPITLQQLATCVMVEIAESASGNEGCDLVSDDEIEVLLGGVQNDSISVRDGSLRCLKETVGPKFRTYTNYNFLRRLWIAKFDENEEISQIANEVWDEVGLEVDKSLALEILEDISHPSSCVRYSCALALASLLEKNVSNVQDVIGPLMEIYSSELKMTPPIKDSLGRIVTEPIDHWEARAGVAFAIGKIAPYFDQLMVQSVMSFLVPGGLSDRNEIVRKNMLDTAVTTVDLHGKDTSNELLPVFEDFLDNAPSSEGYDCVRQSVVILMGSMARHLDPESPKVRKILKQLILTLNTPSQQVQEAVAKCLPPLVPSIKSEATTLFAALIKTLLGSENSYGERKGAAYGIAGIVKGLGILSLKQCAIMSQLTEAITNKKNPTHREGALLAFEMLCTTLGRLFEPYIVHILPHLLLCFGDSVDHVRQAADDTARAVMKKLSAHGVKLVLPSLLDALEQDQWRTKTGSIELLGAMAYCAPKQLSSCLPSIVPKLIHVMGDSHHKVQTASAHALKQIGSVIRNPEIQAIVPVLLKALQDPAKKTGNCLLALLQTKFVHFIDAPSLALIMPVVKRAFQDRSTETRKMAAKIIGNMYSLTDQKDLSPYLSGVIPGLKMSLLDPVPEVRAVSARALGSMVKGIGESSFEELLPWLMSTLTSETSSVDRSGAAQGLAEVVGGLGIEKMDSLMPDIIKTAERMDIAPHVKDGYIMMFIYMPLVFPKEFRKYISQIISPILRALADENEFVRETAYKSGQRLVLTYAESAIELLLPELEKGMFEENWRIRHSSIQLLGDLLYKISGVSGKMSTETAGEDDNFGTEQSQKIIIDILGDERRNRVLAGLYMGRSDVALMVRQSSLHVWKVIVSNTPKTLREILPTLFNLLLGCLASSSYDKRQVAARTLGDLVKKLGERVLPEIIPILEDGLKSDQPEKRQGVCVGLSEIMASTSRDMVMTFVDSLVPTVKKTLCDDLPEVRVAAAKTFDSLHSTVGSRALDDILPDLLAQLDDPAMHDNTLDGLRQIIAIKSRAVLPYLIPKLISNPVNLRALASLAPVAGEALHRHLPRILPAVIASVNEVHGTPRETEELSYAQTIVLSVNDDEDDSGVSYVMEELLSACNSVSITSKKSAVTLLHSFCSQTKTDYFQYVPQLIRSLIHLFIENDDVILMEAWNTLNAVTKGLDNAELMGLVPDVRQALRFALMDNEGKELLGGFCLPKGITPVLPIFRESILNGSPALKEQAAVGLGEVIKVTSPESLKPSVVHITGPLIRILGDRFAPSVKVAVLETLATLLSRAGVMLKPFFPQLQTTFLKALNDSIRSVRLKSGLALSYLIAIHVRPDPLFNEILTGIKSADDSSIRDTYIQALRGCIVPTGGEKLTPSIRKQVLNTLTNFISSSEDTSRTVGSGCLGALCKWLSPEELASTFDGNIIVKSTNLSVLHGKSCALFVALKEAPEIVYTDERKGIIHEIALSYLSSESSDIVKNGLKCIGYILLGCFQKNEKIPMELISPFCKSMNHSSNEVKELVAILSNFLAKKNSNQMLANEFLKAIIPMLVNGTKEKNTAVKASSEFALISLLHLRDSPDNSKFMDILETDGARESLNDVINKVLPKLANKSDFGLEVLDNTILK</sequence>
<dbReference type="InterPro" id="IPR016024">
    <property type="entry name" value="ARM-type_fold"/>
</dbReference>
<dbReference type="InterPro" id="IPR011989">
    <property type="entry name" value="ARM-like"/>
</dbReference>
<dbReference type="InterPro" id="IPR056810">
    <property type="entry name" value="GNC1-like_N"/>
</dbReference>
<comment type="similarity">
    <text evidence="1">Belongs to the GCN1 family.</text>
</comment>
<dbReference type="SUPFAM" id="SSF48371">
    <property type="entry name" value="ARM repeat"/>
    <property type="match status" value="4"/>
</dbReference>
<keyword evidence="2" id="KW-0597">Phosphoprotein</keyword>
<dbReference type="Pfam" id="PF23271">
    <property type="entry name" value="HEAT_GCN1"/>
    <property type="match status" value="1"/>
</dbReference>
<organism evidence="6">
    <name type="scientific">Lepeophtheirus salmonis</name>
    <name type="common">Salmon louse</name>
    <name type="synonym">Caligus salmonis</name>
    <dbReference type="NCBI Taxonomy" id="72036"/>
    <lineage>
        <taxon>Eukaryota</taxon>
        <taxon>Metazoa</taxon>
        <taxon>Ecdysozoa</taxon>
        <taxon>Arthropoda</taxon>
        <taxon>Crustacea</taxon>
        <taxon>Multicrustacea</taxon>
        <taxon>Hexanauplia</taxon>
        <taxon>Copepoda</taxon>
        <taxon>Siphonostomatoida</taxon>
        <taxon>Caligidae</taxon>
        <taxon>Lepeophtheirus</taxon>
    </lineage>
</organism>
<evidence type="ECO:0000259" key="5">
    <source>
        <dbReference type="SMART" id="SM01349"/>
    </source>
</evidence>
<evidence type="ECO:0000256" key="1">
    <source>
        <dbReference type="ARBA" id="ARBA00007366"/>
    </source>
</evidence>
<dbReference type="Pfam" id="PF24993">
    <property type="entry name" value="GNC1_N"/>
    <property type="match status" value="1"/>
</dbReference>